<reference evidence="1 2" key="1">
    <citation type="submission" date="2024-02" db="EMBL/GenBank/DDBJ databases">
        <authorList>
            <person name="Daric V."/>
            <person name="Darras S."/>
        </authorList>
    </citation>
    <scope>NUCLEOTIDE SEQUENCE [LARGE SCALE GENOMIC DNA]</scope>
</reference>
<organism evidence="1 2">
    <name type="scientific">Clavelina lepadiformis</name>
    <name type="common">Light-bulb sea squirt</name>
    <name type="synonym">Ascidia lepadiformis</name>
    <dbReference type="NCBI Taxonomy" id="159417"/>
    <lineage>
        <taxon>Eukaryota</taxon>
        <taxon>Metazoa</taxon>
        <taxon>Chordata</taxon>
        <taxon>Tunicata</taxon>
        <taxon>Ascidiacea</taxon>
        <taxon>Aplousobranchia</taxon>
        <taxon>Clavelinidae</taxon>
        <taxon>Clavelina</taxon>
    </lineage>
</organism>
<protein>
    <submittedName>
        <fullName evidence="1">Uncharacterized protein</fullName>
    </submittedName>
</protein>
<comment type="caution">
    <text evidence="1">The sequence shown here is derived from an EMBL/GenBank/DDBJ whole genome shotgun (WGS) entry which is preliminary data.</text>
</comment>
<name>A0ABP0H4I6_CLALP</name>
<evidence type="ECO:0000313" key="2">
    <source>
        <dbReference type="Proteomes" id="UP001642483"/>
    </source>
</evidence>
<proteinExistence type="predicted"/>
<keyword evidence="2" id="KW-1185">Reference proteome</keyword>
<accession>A0ABP0H4I6</accession>
<evidence type="ECO:0000313" key="1">
    <source>
        <dbReference type="EMBL" id="CAK8697440.1"/>
    </source>
</evidence>
<dbReference type="Proteomes" id="UP001642483">
    <property type="component" value="Unassembled WGS sequence"/>
</dbReference>
<sequence>MESMYMESIDTNYINIATSNNMLTDDLIKAVLEIEQDQAPSSNFSSAVVVYYQEQFTNNPMKLVTILQRMLTREQEILNLTKKLPQVFSENKIKSEMPTILYDKIMEIENIVFGATSQISQVWDEYTKVCLEINAHQMDQAISPDPINEMNILLDRQNNLITRKAV</sequence>
<gene>
    <name evidence="1" type="ORF">CVLEPA_LOCUS30666</name>
</gene>
<dbReference type="EMBL" id="CAWYQH010000163">
    <property type="protein sequence ID" value="CAK8697440.1"/>
    <property type="molecule type" value="Genomic_DNA"/>
</dbReference>